<evidence type="ECO:0000313" key="4">
    <source>
        <dbReference type="Proteomes" id="UP000198870"/>
    </source>
</evidence>
<evidence type="ECO:0000256" key="2">
    <source>
        <dbReference type="SAM" id="Phobius"/>
    </source>
</evidence>
<name>A0A1G5FEV2_9BACT</name>
<organism evidence="3 4">
    <name type="scientific">Desulfoluna spongiiphila</name>
    <dbReference type="NCBI Taxonomy" id="419481"/>
    <lineage>
        <taxon>Bacteria</taxon>
        <taxon>Pseudomonadati</taxon>
        <taxon>Thermodesulfobacteriota</taxon>
        <taxon>Desulfobacteria</taxon>
        <taxon>Desulfobacterales</taxon>
        <taxon>Desulfolunaceae</taxon>
        <taxon>Desulfoluna</taxon>
    </lineage>
</organism>
<feature type="region of interest" description="Disordered" evidence="1">
    <location>
        <begin position="105"/>
        <end position="128"/>
    </location>
</feature>
<protein>
    <recommendedName>
        <fullName evidence="5">DUF2628 domain-containing protein</fullName>
    </recommendedName>
</protein>
<sequence>MTEVYNVVLNGRVIPGWDHEEVRDNLAVLFKITPEKTEWFLSGNAITIKKNIDHKKGLMLMRLLEEAGADCKLTRQDGSIPGLPVADKKDAPECSVCGIVQPNHANHMTDKPYSNSVARPSRPSQHTYQNDLSQYVDKNRQRYMELFARFDENEGAYVISWNWPAFFLTAWWFFYRKLYVWALVSIGAGILVSALAPILTLPFHIGIGVSANFLYYRHAKKKIHKLRMESPTGDIGPTLSEEGGVTYKVPACIALALMVLIFLAVVIPKLMNSGAETTLWKIDTNAVLRPTFHTTEGI</sequence>
<dbReference type="Proteomes" id="UP000198870">
    <property type="component" value="Unassembled WGS sequence"/>
</dbReference>
<gene>
    <name evidence="3" type="ORF">SAMN05216233_10831</name>
</gene>
<dbReference type="Pfam" id="PF10947">
    <property type="entry name" value="DUF2628"/>
    <property type="match status" value="1"/>
</dbReference>
<feature type="transmembrane region" description="Helical" evidence="2">
    <location>
        <begin position="155"/>
        <end position="174"/>
    </location>
</feature>
<keyword evidence="4" id="KW-1185">Reference proteome</keyword>
<dbReference type="InterPro" id="IPR024399">
    <property type="entry name" value="DUF2628"/>
</dbReference>
<dbReference type="AlphaFoldDB" id="A0A1G5FEV2"/>
<dbReference type="EMBL" id="FMUX01000008">
    <property type="protein sequence ID" value="SCY37775.1"/>
    <property type="molecule type" value="Genomic_DNA"/>
</dbReference>
<keyword evidence="2" id="KW-0472">Membrane</keyword>
<evidence type="ECO:0000256" key="1">
    <source>
        <dbReference type="SAM" id="MobiDB-lite"/>
    </source>
</evidence>
<keyword evidence="2" id="KW-0812">Transmembrane</keyword>
<dbReference type="RefSeq" id="WP_175469702.1">
    <property type="nucleotide sequence ID" value="NZ_FMUX01000008.1"/>
</dbReference>
<proteinExistence type="predicted"/>
<evidence type="ECO:0000313" key="3">
    <source>
        <dbReference type="EMBL" id="SCY37775.1"/>
    </source>
</evidence>
<keyword evidence="2" id="KW-1133">Transmembrane helix</keyword>
<evidence type="ECO:0008006" key="5">
    <source>
        <dbReference type="Google" id="ProtNLM"/>
    </source>
</evidence>
<feature type="transmembrane region" description="Helical" evidence="2">
    <location>
        <begin position="181"/>
        <end position="205"/>
    </location>
</feature>
<accession>A0A1G5FEV2</accession>
<feature type="compositionally biased region" description="Polar residues" evidence="1">
    <location>
        <begin position="112"/>
        <end position="128"/>
    </location>
</feature>
<dbReference type="STRING" id="419481.SAMN05216233_10831"/>
<feature type="transmembrane region" description="Helical" evidence="2">
    <location>
        <begin position="247"/>
        <end position="267"/>
    </location>
</feature>
<reference evidence="3 4" key="1">
    <citation type="submission" date="2016-10" db="EMBL/GenBank/DDBJ databases">
        <authorList>
            <person name="de Groot N.N."/>
        </authorList>
    </citation>
    <scope>NUCLEOTIDE SEQUENCE [LARGE SCALE GENOMIC DNA]</scope>
    <source>
        <strain evidence="3 4">AA1</strain>
    </source>
</reference>